<organism evidence="2 3">
    <name type="scientific">Halobium palmae</name>
    <dbReference type="NCBI Taxonomy" id="1776492"/>
    <lineage>
        <taxon>Archaea</taxon>
        <taxon>Methanobacteriati</taxon>
        <taxon>Methanobacteriota</taxon>
        <taxon>Stenosarchaea group</taxon>
        <taxon>Halobacteria</taxon>
        <taxon>Halobacteriales</taxon>
        <taxon>Haloferacaceae</taxon>
        <taxon>Halobium</taxon>
    </lineage>
</organism>
<gene>
    <name evidence="2" type="ORF">ACFQE1_11290</name>
</gene>
<dbReference type="InterPro" id="IPR017850">
    <property type="entry name" value="Alkaline_phosphatase_core_sf"/>
</dbReference>
<sequence length="100" mass="10314">PDVAAGRRLDESSVVDVCPTVLHGMGMGVPETTVGTVLTDLFADGSESRTRAVTRASYAGGGATVSDSADDADTAAADGDDDDEEFEGVEERLRGLGYME</sequence>
<dbReference type="SUPFAM" id="SSF53649">
    <property type="entry name" value="Alkaline phosphatase-like"/>
    <property type="match status" value="1"/>
</dbReference>
<accession>A0ABD5S058</accession>
<dbReference type="AlphaFoldDB" id="A0ABD5S058"/>
<feature type="region of interest" description="Disordered" evidence="1">
    <location>
        <begin position="49"/>
        <end position="100"/>
    </location>
</feature>
<name>A0ABD5S058_9EURY</name>
<evidence type="ECO:0000313" key="2">
    <source>
        <dbReference type="EMBL" id="MFC6724945.1"/>
    </source>
</evidence>
<evidence type="ECO:0000256" key="1">
    <source>
        <dbReference type="SAM" id="MobiDB-lite"/>
    </source>
</evidence>
<dbReference type="EMBL" id="JBHSWU010000332">
    <property type="protein sequence ID" value="MFC6724945.1"/>
    <property type="molecule type" value="Genomic_DNA"/>
</dbReference>
<keyword evidence="3" id="KW-1185">Reference proteome</keyword>
<reference evidence="2 3" key="1">
    <citation type="journal article" date="2019" name="Int. J. Syst. Evol. Microbiol.">
        <title>The Global Catalogue of Microorganisms (GCM) 10K type strain sequencing project: providing services to taxonomists for standard genome sequencing and annotation.</title>
        <authorList>
            <consortium name="The Broad Institute Genomics Platform"/>
            <consortium name="The Broad Institute Genome Sequencing Center for Infectious Disease"/>
            <person name="Wu L."/>
            <person name="Ma J."/>
        </authorList>
    </citation>
    <scope>NUCLEOTIDE SEQUENCE [LARGE SCALE GENOMIC DNA]</scope>
    <source>
        <strain evidence="2 3">NBRC 111368</strain>
    </source>
</reference>
<comment type="caution">
    <text evidence="2">The sequence shown here is derived from an EMBL/GenBank/DDBJ whole genome shotgun (WGS) entry which is preliminary data.</text>
</comment>
<dbReference type="Gene3D" id="3.40.720.10">
    <property type="entry name" value="Alkaline Phosphatase, subunit A"/>
    <property type="match status" value="1"/>
</dbReference>
<evidence type="ECO:0000313" key="3">
    <source>
        <dbReference type="Proteomes" id="UP001596328"/>
    </source>
</evidence>
<proteinExistence type="predicted"/>
<feature type="compositionally biased region" description="Acidic residues" evidence="1">
    <location>
        <begin position="68"/>
        <end position="88"/>
    </location>
</feature>
<protein>
    <submittedName>
        <fullName evidence="2">Phosphodiesterase</fullName>
    </submittedName>
</protein>
<feature type="non-terminal residue" evidence="2">
    <location>
        <position position="1"/>
    </location>
</feature>
<dbReference type="Proteomes" id="UP001596328">
    <property type="component" value="Unassembled WGS sequence"/>
</dbReference>